<feature type="region of interest" description="Disordered" evidence="1">
    <location>
        <begin position="215"/>
        <end position="243"/>
    </location>
</feature>
<reference evidence="3" key="1">
    <citation type="journal article" date="2019" name="Int. J. Syst. Evol. Microbiol.">
        <title>The Global Catalogue of Microorganisms (GCM) 10K type strain sequencing project: providing services to taxonomists for standard genome sequencing and annotation.</title>
        <authorList>
            <consortium name="The Broad Institute Genomics Platform"/>
            <consortium name="The Broad Institute Genome Sequencing Center for Infectious Disease"/>
            <person name="Wu L."/>
            <person name="Ma J."/>
        </authorList>
    </citation>
    <scope>NUCLEOTIDE SEQUENCE [LARGE SCALE GENOMIC DNA]</scope>
    <source>
        <strain evidence="3">JCM 12165</strain>
    </source>
</reference>
<comment type="caution">
    <text evidence="2">The sequence shown here is derived from an EMBL/GenBank/DDBJ whole genome shotgun (WGS) entry which is preliminary data.</text>
</comment>
<dbReference type="Proteomes" id="UP001597145">
    <property type="component" value="Unassembled WGS sequence"/>
</dbReference>
<feature type="compositionally biased region" description="Basic residues" evidence="1">
    <location>
        <begin position="224"/>
        <end position="243"/>
    </location>
</feature>
<dbReference type="RefSeq" id="WP_343988161.1">
    <property type="nucleotide sequence ID" value="NZ_BAAAJG010000029.1"/>
</dbReference>
<gene>
    <name evidence="2" type="ORF">ACFSCY_14380</name>
</gene>
<accession>A0ABW4FJ52</accession>
<keyword evidence="3" id="KW-1185">Reference proteome</keyword>
<protein>
    <recommendedName>
        <fullName evidence="4">Peptidase C39-like domain-containing protein</fullName>
    </recommendedName>
</protein>
<dbReference type="Gene3D" id="3.90.70.10">
    <property type="entry name" value="Cysteine proteinases"/>
    <property type="match status" value="1"/>
</dbReference>
<proteinExistence type="predicted"/>
<evidence type="ECO:0000256" key="1">
    <source>
        <dbReference type="SAM" id="MobiDB-lite"/>
    </source>
</evidence>
<organism evidence="2 3">
    <name type="scientific">Pseudonocardia aurantiaca</name>
    <dbReference type="NCBI Taxonomy" id="75290"/>
    <lineage>
        <taxon>Bacteria</taxon>
        <taxon>Bacillati</taxon>
        <taxon>Actinomycetota</taxon>
        <taxon>Actinomycetes</taxon>
        <taxon>Pseudonocardiales</taxon>
        <taxon>Pseudonocardiaceae</taxon>
        <taxon>Pseudonocardia</taxon>
    </lineage>
</organism>
<dbReference type="EMBL" id="JBHUCP010000008">
    <property type="protein sequence ID" value="MFD1530633.1"/>
    <property type="molecule type" value="Genomic_DNA"/>
</dbReference>
<evidence type="ECO:0000313" key="2">
    <source>
        <dbReference type="EMBL" id="MFD1530633.1"/>
    </source>
</evidence>
<sequence>MVFPYVGSGPYCYANSAAMLMGVAAPEPSAIEVLTGSPFGLSLHEGLAYFDPLGWNPEIGLDTALDLLGWTCERVAGGSAADAVRRLRDAGGPVLAGPVEIGLLRHHPGSGTPVESDHFVVVIGAEDGHVHFHDPHGYPFSTLPVAEFTAAWESVSFAYPAVPFTMRSDFRRVRAVDVPDALRASLPAARQWLAPAGEMPAAAALRFADLVEDGLTPGQEAPRPFRRAGGRAPIGRRRALGAR</sequence>
<evidence type="ECO:0008006" key="4">
    <source>
        <dbReference type="Google" id="ProtNLM"/>
    </source>
</evidence>
<evidence type="ECO:0000313" key="3">
    <source>
        <dbReference type="Proteomes" id="UP001597145"/>
    </source>
</evidence>
<name>A0ABW4FJ52_9PSEU</name>